<dbReference type="FunFam" id="3.20.20.100:FF:000005">
    <property type="entry name" value="NADP(H)-dependent aldo-keto reductase"/>
    <property type="match status" value="1"/>
</dbReference>
<dbReference type="PANTHER" id="PTHR43364">
    <property type="entry name" value="NADH-SPECIFIC METHYLGLYOXAL REDUCTASE-RELATED"/>
    <property type="match status" value="1"/>
</dbReference>
<protein>
    <recommendedName>
        <fullName evidence="3">NADP-dependent oxidoreductase domain-containing protein</fullName>
    </recommendedName>
</protein>
<dbReference type="Proteomes" id="UP001489004">
    <property type="component" value="Unassembled WGS sequence"/>
</dbReference>
<keyword evidence="2" id="KW-0560">Oxidoreductase</keyword>
<sequence>MDCSTNTFMLTGRIPAVRSAQITTCVAGASHRVKLGTSDLHVSECCLGTMTWGVQNTEQEAHEQLSYAIDQGINFIDTAEMYPIPPSKETQGRTDRYIASWLKNQKREDLILATKVAGHGNKYLREGKETRVTPSQIEQSVEDSLKRLGTDHIDLLQVHWPDRYVSLFGGAAYDPANERDDIPFDRQLRGMAAVVKSGKVRYIGVSNETSYGVMRWIQASEQLGRPRIVSIQNSYSLLVRVPFDTDLAETCAPRQCNVGLLAYSPLAGGALSGKYMSGTAPEGARLTRFPGYMERYNKSQARTATGEYMKVAEKHGISAVELALAWCKQRWQVASTIIGATSMTQLKENIGAFDIKLSEECLADVEEVYKRFRDPTIR</sequence>
<dbReference type="AlphaFoldDB" id="A0AAW1Q0G6"/>
<feature type="domain" description="NADP-dependent oxidoreductase" evidence="3">
    <location>
        <begin position="46"/>
        <end position="369"/>
    </location>
</feature>
<evidence type="ECO:0000259" key="3">
    <source>
        <dbReference type="Pfam" id="PF00248"/>
    </source>
</evidence>
<dbReference type="CDD" id="cd19094">
    <property type="entry name" value="AKR_Tas-like"/>
    <property type="match status" value="1"/>
</dbReference>
<accession>A0AAW1Q0G6</accession>
<keyword evidence="1" id="KW-0521">NADP</keyword>
<dbReference type="EMBL" id="JALJOR010000007">
    <property type="protein sequence ID" value="KAK9814171.1"/>
    <property type="molecule type" value="Genomic_DNA"/>
</dbReference>
<dbReference type="Gene3D" id="3.20.20.100">
    <property type="entry name" value="NADP-dependent oxidoreductase domain"/>
    <property type="match status" value="1"/>
</dbReference>
<keyword evidence="5" id="KW-1185">Reference proteome</keyword>
<evidence type="ECO:0000313" key="5">
    <source>
        <dbReference type="Proteomes" id="UP001489004"/>
    </source>
</evidence>
<reference evidence="4 5" key="1">
    <citation type="journal article" date="2024" name="Nat. Commun.">
        <title>Phylogenomics reveals the evolutionary origins of lichenization in chlorophyte algae.</title>
        <authorList>
            <person name="Puginier C."/>
            <person name="Libourel C."/>
            <person name="Otte J."/>
            <person name="Skaloud P."/>
            <person name="Haon M."/>
            <person name="Grisel S."/>
            <person name="Petersen M."/>
            <person name="Berrin J.G."/>
            <person name="Delaux P.M."/>
            <person name="Dal Grande F."/>
            <person name="Keller J."/>
        </authorList>
    </citation>
    <scope>NUCLEOTIDE SEQUENCE [LARGE SCALE GENOMIC DNA]</scope>
    <source>
        <strain evidence="4 5">SAG 2043</strain>
    </source>
</reference>
<evidence type="ECO:0000313" key="4">
    <source>
        <dbReference type="EMBL" id="KAK9814171.1"/>
    </source>
</evidence>
<proteinExistence type="predicted"/>
<dbReference type="InterPro" id="IPR023210">
    <property type="entry name" value="NADP_OxRdtase_dom"/>
</dbReference>
<organism evidence="4 5">
    <name type="scientific">[Myrmecia] bisecta</name>
    <dbReference type="NCBI Taxonomy" id="41462"/>
    <lineage>
        <taxon>Eukaryota</taxon>
        <taxon>Viridiplantae</taxon>
        <taxon>Chlorophyta</taxon>
        <taxon>core chlorophytes</taxon>
        <taxon>Trebouxiophyceae</taxon>
        <taxon>Trebouxiales</taxon>
        <taxon>Trebouxiaceae</taxon>
        <taxon>Myrmecia</taxon>
    </lineage>
</organism>
<dbReference type="PANTHER" id="PTHR43364:SF4">
    <property type="entry name" value="NAD(P)-LINKED OXIDOREDUCTASE SUPERFAMILY PROTEIN"/>
    <property type="match status" value="1"/>
</dbReference>
<evidence type="ECO:0000256" key="1">
    <source>
        <dbReference type="ARBA" id="ARBA00022857"/>
    </source>
</evidence>
<name>A0AAW1Q0G6_9CHLO</name>
<dbReference type="SUPFAM" id="SSF51430">
    <property type="entry name" value="NAD(P)-linked oxidoreductase"/>
    <property type="match status" value="1"/>
</dbReference>
<gene>
    <name evidence="4" type="ORF">WJX72_001597</name>
</gene>
<evidence type="ECO:0000256" key="2">
    <source>
        <dbReference type="ARBA" id="ARBA00023002"/>
    </source>
</evidence>
<dbReference type="Pfam" id="PF00248">
    <property type="entry name" value="Aldo_ket_red"/>
    <property type="match status" value="1"/>
</dbReference>
<dbReference type="InterPro" id="IPR050523">
    <property type="entry name" value="AKR_Detox_Biosynth"/>
</dbReference>
<dbReference type="InterPro" id="IPR036812">
    <property type="entry name" value="NAD(P)_OxRdtase_dom_sf"/>
</dbReference>
<comment type="caution">
    <text evidence="4">The sequence shown here is derived from an EMBL/GenBank/DDBJ whole genome shotgun (WGS) entry which is preliminary data.</text>
</comment>
<dbReference type="GO" id="GO:0016491">
    <property type="term" value="F:oxidoreductase activity"/>
    <property type="evidence" value="ECO:0007669"/>
    <property type="project" value="UniProtKB-KW"/>
</dbReference>